<dbReference type="PANTHER" id="PTHR34216:SF3">
    <property type="entry name" value="POLY-BETA-1,6-N-ACETYL-D-GLUCOSAMINE N-DEACETYLASE"/>
    <property type="match status" value="1"/>
</dbReference>
<organism evidence="4 5">
    <name type="scientific">Dyella japonica A8</name>
    <dbReference type="NCBI Taxonomy" id="1217721"/>
    <lineage>
        <taxon>Bacteria</taxon>
        <taxon>Pseudomonadati</taxon>
        <taxon>Pseudomonadota</taxon>
        <taxon>Gammaproteobacteria</taxon>
        <taxon>Lysobacterales</taxon>
        <taxon>Rhodanobacteraceae</taxon>
        <taxon>Dyella</taxon>
    </lineage>
</organism>
<name>A0A075K1F1_9GAMM</name>
<reference evidence="4 5" key="1">
    <citation type="submission" date="2014-07" db="EMBL/GenBank/DDBJ databases">
        <title>Complete Genome Sequence of Dyella japonica Strain A8 Isolated from Malaysian Tropical Soil.</title>
        <authorList>
            <person name="Hui R.K.H."/>
            <person name="Chen J.-W."/>
            <person name="Chan K.-G."/>
            <person name="Leung F.C.C."/>
        </authorList>
    </citation>
    <scope>NUCLEOTIDE SEQUENCE [LARGE SCALE GENOMIC DNA]</scope>
    <source>
        <strain evidence="4 5">A8</strain>
    </source>
</reference>
<keyword evidence="5" id="KW-1185">Reference proteome</keyword>
<dbReference type="CDD" id="cd10918">
    <property type="entry name" value="CE4_NodB_like_5s_6s"/>
    <property type="match status" value="1"/>
</dbReference>
<gene>
    <name evidence="4" type="ORF">HY57_09900</name>
</gene>
<dbReference type="HOGENOM" id="CLU_030024_5_2_6"/>
<dbReference type="InterPro" id="IPR002509">
    <property type="entry name" value="NODB_dom"/>
</dbReference>
<dbReference type="Pfam" id="PF01522">
    <property type="entry name" value="Polysacc_deac_1"/>
    <property type="match status" value="1"/>
</dbReference>
<dbReference type="Proteomes" id="UP000027987">
    <property type="component" value="Chromosome"/>
</dbReference>
<feature type="domain" description="NodB homology" evidence="3">
    <location>
        <begin position="62"/>
        <end position="241"/>
    </location>
</feature>
<evidence type="ECO:0000313" key="5">
    <source>
        <dbReference type="Proteomes" id="UP000027987"/>
    </source>
</evidence>
<dbReference type="KEGG" id="dja:HY57_09900"/>
<dbReference type="InterPro" id="IPR011330">
    <property type="entry name" value="Glyco_hydro/deAcase_b/a-brl"/>
</dbReference>
<evidence type="ECO:0000313" key="4">
    <source>
        <dbReference type="EMBL" id="AIF47562.1"/>
    </source>
</evidence>
<proteinExistence type="predicted"/>
<dbReference type="SUPFAM" id="SSF88713">
    <property type="entry name" value="Glycoside hydrolase/deacetylase"/>
    <property type="match status" value="1"/>
</dbReference>
<dbReference type="PROSITE" id="PS51677">
    <property type="entry name" value="NODB"/>
    <property type="match status" value="1"/>
</dbReference>
<keyword evidence="2" id="KW-0732">Signal</keyword>
<accession>A0A075K1F1</accession>
<dbReference type="InterPro" id="IPR051398">
    <property type="entry name" value="Polysacch_Deacetylase"/>
</dbReference>
<dbReference type="GO" id="GO:0005576">
    <property type="term" value="C:extracellular region"/>
    <property type="evidence" value="ECO:0007669"/>
    <property type="project" value="UniProtKB-SubCell"/>
</dbReference>
<dbReference type="GO" id="GO:0005975">
    <property type="term" value="P:carbohydrate metabolic process"/>
    <property type="evidence" value="ECO:0007669"/>
    <property type="project" value="InterPro"/>
</dbReference>
<dbReference type="PANTHER" id="PTHR34216">
    <property type="match status" value="1"/>
</dbReference>
<dbReference type="AlphaFoldDB" id="A0A075K1F1"/>
<evidence type="ECO:0000256" key="1">
    <source>
        <dbReference type="ARBA" id="ARBA00004613"/>
    </source>
</evidence>
<protein>
    <submittedName>
        <fullName evidence="4">Polysaccharide deacetylase</fullName>
    </submittedName>
</protein>
<sequence>MKIPILMYHNIAEVPDGLGVYRSLYVSPGAFARQMALLRMLGYRGVSMSDAMPYLRGDKQGKIAVVTLDDGYVDNLEWAMETLRRYGFTATCYAVSGYLGQYNAWDDEKLGIRKPLMSADELLAWHNGGMEVGAHSRTHVHLSQCSDRHQRDEIQGCKAELEDRLGIPITQFCYPYGDYDQRAVEAAREAGYAAATTTDRGRAESGASIDLWRLPRIQVARHHLLPQVMAKVLTRYEDKRA</sequence>
<evidence type="ECO:0000259" key="3">
    <source>
        <dbReference type="PROSITE" id="PS51677"/>
    </source>
</evidence>
<evidence type="ECO:0000256" key="2">
    <source>
        <dbReference type="ARBA" id="ARBA00022729"/>
    </source>
</evidence>
<dbReference type="EMBL" id="CP008884">
    <property type="protein sequence ID" value="AIF47562.1"/>
    <property type="molecule type" value="Genomic_DNA"/>
</dbReference>
<dbReference type="PATRIC" id="fig|1217721.7.peg.2048"/>
<dbReference type="Gene3D" id="3.20.20.370">
    <property type="entry name" value="Glycoside hydrolase/deacetylase"/>
    <property type="match status" value="1"/>
</dbReference>
<comment type="subcellular location">
    <subcellularLocation>
        <location evidence="1">Secreted</location>
    </subcellularLocation>
</comment>
<dbReference type="GO" id="GO:0016810">
    <property type="term" value="F:hydrolase activity, acting on carbon-nitrogen (but not peptide) bonds"/>
    <property type="evidence" value="ECO:0007669"/>
    <property type="project" value="InterPro"/>
</dbReference>
<dbReference type="STRING" id="1217721.HY57_09900"/>